<organism evidence="8 9">
    <name type="scientific">Burkholderia multivorans</name>
    <dbReference type="NCBI Taxonomy" id="87883"/>
    <lineage>
        <taxon>Bacteria</taxon>
        <taxon>Pseudomonadati</taxon>
        <taxon>Pseudomonadota</taxon>
        <taxon>Betaproteobacteria</taxon>
        <taxon>Burkholderiales</taxon>
        <taxon>Burkholderiaceae</taxon>
        <taxon>Burkholderia</taxon>
        <taxon>Burkholderia cepacia complex</taxon>
    </lineage>
</organism>
<dbReference type="EC" id="3.1.4.4" evidence="3"/>
<dbReference type="InterPro" id="IPR001736">
    <property type="entry name" value="PLipase_D/transphosphatidylase"/>
</dbReference>
<name>A0AAP2HQ04_9BURK</name>
<evidence type="ECO:0000313" key="9">
    <source>
        <dbReference type="Proteomes" id="UP001196915"/>
    </source>
</evidence>
<dbReference type="PANTHER" id="PTHR43856">
    <property type="entry name" value="CARDIOLIPIN HYDROLASE"/>
    <property type="match status" value="1"/>
</dbReference>
<dbReference type="PANTHER" id="PTHR43856:SF1">
    <property type="entry name" value="MITOCHONDRIAL CARDIOLIPIN HYDROLASE"/>
    <property type="match status" value="1"/>
</dbReference>
<keyword evidence="4" id="KW-0378">Hydrolase</keyword>
<dbReference type="InterPro" id="IPR025202">
    <property type="entry name" value="PLD-like_dom"/>
</dbReference>
<dbReference type="Pfam" id="PF13091">
    <property type="entry name" value="PLDc_2"/>
    <property type="match status" value="1"/>
</dbReference>
<dbReference type="EMBL" id="JAHPMX010000030">
    <property type="protein sequence ID" value="MBU9360534.1"/>
    <property type="molecule type" value="Genomic_DNA"/>
</dbReference>
<dbReference type="AlphaFoldDB" id="A0AAP2HQ04"/>
<proteinExistence type="inferred from homology"/>
<dbReference type="GO" id="GO:0006793">
    <property type="term" value="P:phosphorus metabolic process"/>
    <property type="evidence" value="ECO:0007669"/>
    <property type="project" value="UniProtKB-ARBA"/>
</dbReference>
<evidence type="ECO:0000259" key="7">
    <source>
        <dbReference type="PROSITE" id="PS50035"/>
    </source>
</evidence>
<evidence type="ECO:0000256" key="1">
    <source>
        <dbReference type="ARBA" id="ARBA00000798"/>
    </source>
</evidence>
<protein>
    <recommendedName>
        <fullName evidence="3">phospholipase D</fullName>
        <ecNumber evidence="3">3.1.4.4</ecNumber>
    </recommendedName>
</protein>
<dbReference type="GO" id="GO:0004630">
    <property type="term" value="F:phospholipase D activity"/>
    <property type="evidence" value="ECO:0007669"/>
    <property type="project" value="UniProtKB-EC"/>
</dbReference>
<keyword evidence="6" id="KW-0443">Lipid metabolism</keyword>
<dbReference type="GO" id="GO:0016042">
    <property type="term" value="P:lipid catabolic process"/>
    <property type="evidence" value="ECO:0007669"/>
    <property type="project" value="UniProtKB-KW"/>
</dbReference>
<comment type="catalytic activity">
    <reaction evidence="1">
        <text>a 1,2-diacyl-sn-glycero-3-phosphocholine + H2O = a 1,2-diacyl-sn-glycero-3-phosphate + choline + H(+)</text>
        <dbReference type="Rhea" id="RHEA:14445"/>
        <dbReference type="ChEBI" id="CHEBI:15354"/>
        <dbReference type="ChEBI" id="CHEBI:15377"/>
        <dbReference type="ChEBI" id="CHEBI:15378"/>
        <dbReference type="ChEBI" id="CHEBI:57643"/>
        <dbReference type="ChEBI" id="CHEBI:58608"/>
        <dbReference type="EC" id="3.1.4.4"/>
    </reaction>
</comment>
<accession>A0AAP2HQ04</accession>
<dbReference type="SMART" id="SM00155">
    <property type="entry name" value="PLDc"/>
    <property type="match status" value="1"/>
</dbReference>
<evidence type="ECO:0000256" key="5">
    <source>
        <dbReference type="ARBA" id="ARBA00022963"/>
    </source>
</evidence>
<comment type="similarity">
    <text evidence="2">Belongs to the phospholipase D family.</text>
</comment>
<dbReference type="InterPro" id="IPR051406">
    <property type="entry name" value="PLD_domain"/>
</dbReference>
<evidence type="ECO:0000256" key="2">
    <source>
        <dbReference type="ARBA" id="ARBA00008664"/>
    </source>
</evidence>
<dbReference type="Proteomes" id="UP001196915">
    <property type="component" value="Unassembled WGS sequence"/>
</dbReference>
<dbReference type="GO" id="GO:0016891">
    <property type="term" value="F:RNA endonuclease activity producing 5'-phosphomonoesters, hydrolytic mechanism"/>
    <property type="evidence" value="ECO:0007669"/>
    <property type="project" value="TreeGrafter"/>
</dbReference>
<dbReference type="PROSITE" id="PS50035">
    <property type="entry name" value="PLD"/>
    <property type="match status" value="1"/>
</dbReference>
<gene>
    <name evidence="8" type="ORF">KTE52_29860</name>
</gene>
<sequence length="199" mass="21587">MFPEIDMSLSLLRVTQRIFSGVAAAVVACAIVGGAKVAHAADTVDHTTIQVGFSPDGSAEALVLDIIGRARYEIRVMAYSFTSPEIARALLKAKRSGVDVQLVVDAAESKNAAAAAALNLLSTAGVPIRLNDRYRIQHDKVIVVDRKHVETGSFNFSRAAARSNSENVVVLWDRSDVAAQYLSHWRSRWDSGTPFRSAY</sequence>
<feature type="domain" description="PLD phosphodiesterase" evidence="7">
    <location>
        <begin position="133"/>
        <end position="160"/>
    </location>
</feature>
<evidence type="ECO:0000256" key="3">
    <source>
        <dbReference type="ARBA" id="ARBA00012027"/>
    </source>
</evidence>
<comment type="caution">
    <text evidence="8">The sequence shown here is derived from an EMBL/GenBank/DDBJ whole genome shotgun (WGS) entry which is preliminary data.</text>
</comment>
<dbReference type="CDD" id="cd09170">
    <property type="entry name" value="PLDc_Nuc"/>
    <property type="match status" value="1"/>
</dbReference>
<evidence type="ECO:0000313" key="8">
    <source>
        <dbReference type="EMBL" id="MBU9360534.1"/>
    </source>
</evidence>
<evidence type="ECO:0000256" key="6">
    <source>
        <dbReference type="ARBA" id="ARBA00023098"/>
    </source>
</evidence>
<reference evidence="8" key="1">
    <citation type="submission" date="2021-06" db="EMBL/GenBank/DDBJ databases">
        <title>A collection of bacterial strains from the Burkholderia cepacia Research Laboratory and Repository.</title>
        <authorList>
            <person name="Lipuma J."/>
            <person name="Spilker T."/>
        </authorList>
    </citation>
    <scope>NUCLEOTIDE SEQUENCE</scope>
    <source>
        <strain evidence="8">AU37435</strain>
    </source>
</reference>
<evidence type="ECO:0000256" key="4">
    <source>
        <dbReference type="ARBA" id="ARBA00022801"/>
    </source>
</evidence>
<dbReference type="RefSeq" id="WP_217085035.1">
    <property type="nucleotide sequence ID" value="NZ_CP090751.1"/>
</dbReference>
<keyword evidence="5" id="KW-0442">Lipid degradation</keyword>